<dbReference type="RefSeq" id="WP_146296600.1">
    <property type="nucleotide sequence ID" value="NZ_CP042326.1"/>
</dbReference>
<evidence type="ECO:0000313" key="1">
    <source>
        <dbReference type="EMBL" id="QDZ40760.1"/>
    </source>
</evidence>
<dbReference type="EMBL" id="CP042326">
    <property type="protein sequence ID" value="QDZ40760.1"/>
    <property type="molecule type" value="Genomic_DNA"/>
</dbReference>
<dbReference type="Proteomes" id="UP000318453">
    <property type="component" value="Chromosome"/>
</dbReference>
<sequence length="67" mass="7613">MRREARLGYRLCYANGVWDEKESAIGVWMKGEARSGFWMMKGVARSLFLGDGEGSAIGFWDEMRSAM</sequence>
<dbReference type="KEGG" id="enn:FRE64_12905"/>
<proteinExistence type="predicted"/>
<protein>
    <submittedName>
        <fullName evidence="1">Uncharacterized protein</fullName>
    </submittedName>
</protein>
<organism evidence="1 2">
    <name type="scientific">Euhalothece natronophila Z-M001</name>
    <dbReference type="NCBI Taxonomy" id="522448"/>
    <lineage>
        <taxon>Bacteria</taxon>
        <taxon>Bacillati</taxon>
        <taxon>Cyanobacteriota</taxon>
        <taxon>Cyanophyceae</taxon>
        <taxon>Oscillatoriophycideae</taxon>
        <taxon>Chroococcales</taxon>
        <taxon>Halothecacae</taxon>
        <taxon>Halothece cluster</taxon>
        <taxon>Euhalothece</taxon>
    </lineage>
</organism>
<name>A0A5B8NRQ4_9CHRO</name>
<gene>
    <name evidence="1" type="ORF">FRE64_12905</name>
</gene>
<accession>A0A5B8NRQ4</accession>
<evidence type="ECO:0000313" key="2">
    <source>
        <dbReference type="Proteomes" id="UP000318453"/>
    </source>
</evidence>
<dbReference type="AlphaFoldDB" id="A0A5B8NRQ4"/>
<reference evidence="1" key="1">
    <citation type="submission" date="2019-08" db="EMBL/GenBank/DDBJ databases">
        <title>Carotenoids and Carotenoid Binding Proteins in the Halophilic Cyanobacterium Euhalothece sp. ZM00.</title>
        <authorList>
            <person name="Cho S.M."/>
            <person name="Song J.Y."/>
            <person name="Park Y.-I."/>
        </authorList>
    </citation>
    <scope>NUCLEOTIDE SEQUENCE [LARGE SCALE GENOMIC DNA]</scope>
    <source>
        <strain evidence="1">Z-M001</strain>
    </source>
</reference>
<keyword evidence="2" id="KW-1185">Reference proteome</keyword>